<dbReference type="EMBL" id="AVOT02028371">
    <property type="protein sequence ID" value="MBW0520843.1"/>
    <property type="molecule type" value="Genomic_DNA"/>
</dbReference>
<dbReference type="Proteomes" id="UP000765509">
    <property type="component" value="Unassembled WGS sequence"/>
</dbReference>
<gene>
    <name evidence="1" type="ORF">O181_060558</name>
</gene>
<accession>A0A9Q3EL09</accession>
<keyword evidence="2" id="KW-1185">Reference proteome</keyword>
<reference evidence="1" key="1">
    <citation type="submission" date="2021-03" db="EMBL/GenBank/DDBJ databases">
        <title>Draft genome sequence of rust myrtle Austropuccinia psidii MF-1, a brazilian biotype.</title>
        <authorList>
            <person name="Quecine M.C."/>
            <person name="Pachon D.M.R."/>
            <person name="Bonatelli M.L."/>
            <person name="Correr F.H."/>
            <person name="Franceschini L.M."/>
            <person name="Leite T.F."/>
            <person name="Margarido G.R.A."/>
            <person name="Almeida C.A."/>
            <person name="Ferrarezi J.A."/>
            <person name="Labate C.A."/>
        </authorList>
    </citation>
    <scope>NUCLEOTIDE SEQUENCE</scope>
    <source>
        <strain evidence="1">MF-1</strain>
    </source>
</reference>
<comment type="caution">
    <text evidence="1">The sequence shown here is derived from an EMBL/GenBank/DDBJ whole genome shotgun (WGS) entry which is preliminary data.</text>
</comment>
<evidence type="ECO:0000313" key="1">
    <source>
        <dbReference type="EMBL" id="MBW0520843.1"/>
    </source>
</evidence>
<sequence length="100" mass="11473">MVIRICEYVLELKDSYLFIYDWCTLPTALELAYKTSIHSGNNQNPAILERGWNPRLPQVSSRKDLAEVNPIVASFKVMLEKSRKNAVKCMEGSFAYSKDK</sequence>
<name>A0A9Q3EL09_9BASI</name>
<dbReference type="AlphaFoldDB" id="A0A9Q3EL09"/>
<organism evidence="1 2">
    <name type="scientific">Austropuccinia psidii MF-1</name>
    <dbReference type="NCBI Taxonomy" id="1389203"/>
    <lineage>
        <taxon>Eukaryota</taxon>
        <taxon>Fungi</taxon>
        <taxon>Dikarya</taxon>
        <taxon>Basidiomycota</taxon>
        <taxon>Pucciniomycotina</taxon>
        <taxon>Pucciniomycetes</taxon>
        <taxon>Pucciniales</taxon>
        <taxon>Sphaerophragmiaceae</taxon>
        <taxon>Austropuccinia</taxon>
    </lineage>
</organism>
<evidence type="ECO:0000313" key="2">
    <source>
        <dbReference type="Proteomes" id="UP000765509"/>
    </source>
</evidence>
<proteinExistence type="predicted"/>
<protein>
    <submittedName>
        <fullName evidence="1">Uncharacterized protein</fullName>
    </submittedName>
</protein>